<dbReference type="AlphaFoldDB" id="A0A7W9HRC3"/>
<keyword evidence="1" id="KW-1133">Transmembrane helix</keyword>
<evidence type="ECO:0000313" key="3">
    <source>
        <dbReference type="EMBL" id="MBB5806618.1"/>
    </source>
</evidence>
<dbReference type="Proteomes" id="UP000552097">
    <property type="component" value="Unassembled WGS sequence"/>
</dbReference>
<name>A0A7W9HRC3_9PSEU</name>
<evidence type="ECO:0000313" key="4">
    <source>
        <dbReference type="Proteomes" id="UP000552097"/>
    </source>
</evidence>
<keyword evidence="1" id="KW-0812">Transmembrane</keyword>
<sequence>MGERLRSGRARARLVVGMTCGLMIAGLYWFRYEGPYETVDGYLAVGTAALLNMAVRAWFVSLEFTPDGMVVRNVWRTHRLRWDQVVDAWYVHRTSWKREWVYLRLDNGHVIRVDASTEAHFAWYLALDIKTRLDARR</sequence>
<gene>
    <name evidence="3" type="ORF">F4560_006386</name>
</gene>
<feature type="transmembrane region" description="Helical" evidence="1">
    <location>
        <begin position="42"/>
        <end position="59"/>
    </location>
</feature>
<feature type="domain" description="Low molecular weight protein antigen 6 PH" evidence="2">
    <location>
        <begin position="62"/>
        <end position="112"/>
    </location>
</feature>
<dbReference type="InterPro" id="IPR019692">
    <property type="entry name" value="CFP-6_PH"/>
</dbReference>
<accession>A0A7W9HRC3</accession>
<reference evidence="3 4" key="1">
    <citation type="submission" date="2020-08" db="EMBL/GenBank/DDBJ databases">
        <title>Sequencing the genomes of 1000 actinobacteria strains.</title>
        <authorList>
            <person name="Klenk H.-P."/>
        </authorList>
    </citation>
    <scope>NUCLEOTIDE SEQUENCE [LARGE SCALE GENOMIC DNA]</scope>
    <source>
        <strain evidence="3 4">DSM 45486</strain>
    </source>
</reference>
<dbReference type="EMBL" id="JACHMO010000001">
    <property type="protein sequence ID" value="MBB5806618.1"/>
    <property type="molecule type" value="Genomic_DNA"/>
</dbReference>
<keyword evidence="1" id="KW-0472">Membrane</keyword>
<evidence type="ECO:0000259" key="2">
    <source>
        <dbReference type="Pfam" id="PF10756"/>
    </source>
</evidence>
<proteinExistence type="predicted"/>
<dbReference type="RefSeq" id="WP_184926342.1">
    <property type="nucleotide sequence ID" value="NZ_JACHMO010000001.1"/>
</dbReference>
<comment type="caution">
    <text evidence="3">The sequence shown here is derived from an EMBL/GenBank/DDBJ whole genome shotgun (WGS) entry which is preliminary data.</text>
</comment>
<keyword evidence="4" id="KW-1185">Reference proteome</keyword>
<dbReference type="Pfam" id="PF10756">
    <property type="entry name" value="bPH_6"/>
    <property type="match status" value="1"/>
</dbReference>
<protein>
    <recommendedName>
        <fullName evidence="2">Low molecular weight protein antigen 6 PH domain-containing protein</fullName>
    </recommendedName>
</protein>
<feature type="transmembrane region" description="Helical" evidence="1">
    <location>
        <begin position="12"/>
        <end position="30"/>
    </location>
</feature>
<organism evidence="3 4">
    <name type="scientific">Saccharothrix ecbatanensis</name>
    <dbReference type="NCBI Taxonomy" id="1105145"/>
    <lineage>
        <taxon>Bacteria</taxon>
        <taxon>Bacillati</taxon>
        <taxon>Actinomycetota</taxon>
        <taxon>Actinomycetes</taxon>
        <taxon>Pseudonocardiales</taxon>
        <taxon>Pseudonocardiaceae</taxon>
        <taxon>Saccharothrix</taxon>
    </lineage>
</organism>
<evidence type="ECO:0000256" key="1">
    <source>
        <dbReference type="SAM" id="Phobius"/>
    </source>
</evidence>